<protein>
    <recommendedName>
        <fullName evidence="3">EF-hand domain-containing protein</fullName>
    </recommendedName>
</protein>
<dbReference type="InterPro" id="IPR002048">
    <property type="entry name" value="EF_hand_dom"/>
</dbReference>
<dbReference type="SMART" id="SM00054">
    <property type="entry name" value="EFh"/>
    <property type="match status" value="4"/>
</dbReference>
<keyword evidence="1" id="KW-0677">Repeat</keyword>
<sequence length="146" mass="16712">MSHLTPSQERELREAFNFFDTDHSGKISKSELKRVLNALHIKVNDHELNKLLSLMDTDHSGEIDFNEFKTAIGASYFKKHSTQELRAAFKRFDEDGNGYITGNELNHILSRMGRHLSRAEIEAIVKAFDTSGDGKISFDEFCELFD</sequence>
<accession>A0A816KHB0</accession>
<evidence type="ECO:0000313" key="4">
    <source>
        <dbReference type="EMBL" id="CAF1920565.1"/>
    </source>
</evidence>
<feature type="domain" description="EF-hand" evidence="3">
    <location>
        <begin position="80"/>
        <end position="115"/>
    </location>
</feature>
<evidence type="ECO:0000259" key="3">
    <source>
        <dbReference type="PROSITE" id="PS50222"/>
    </source>
</evidence>
<name>A0A816KHB0_9BILA</name>
<evidence type="ECO:0000256" key="1">
    <source>
        <dbReference type="ARBA" id="ARBA00022737"/>
    </source>
</evidence>
<dbReference type="EMBL" id="CAJNRE010000129">
    <property type="protein sequence ID" value="CAF1920565.1"/>
    <property type="molecule type" value="Genomic_DNA"/>
</dbReference>
<feature type="domain" description="EF-hand" evidence="3">
    <location>
        <begin position="116"/>
        <end position="146"/>
    </location>
</feature>
<dbReference type="PROSITE" id="PS00018">
    <property type="entry name" value="EF_HAND_1"/>
    <property type="match status" value="4"/>
</dbReference>
<dbReference type="PANTHER" id="PTHR23050">
    <property type="entry name" value="CALCIUM BINDING PROTEIN"/>
    <property type="match status" value="1"/>
</dbReference>
<evidence type="ECO:0000256" key="2">
    <source>
        <dbReference type="ARBA" id="ARBA00022837"/>
    </source>
</evidence>
<dbReference type="PROSITE" id="PS50222">
    <property type="entry name" value="EF_HAND_2"/>
    <property type="match status" value="4"/>
</dbReference>
<feature type="domain" description="EF-hand" evidence="3">
    <location>
        <begin position="43"/>
        <end position="78"/>
    </location>
</feature>
<dbReference type="Pfam" id="PF13499">
    <property type="entry name" value="EF-hand_7"/>
    <property type="match status" value="2"/>
</dbReference>
<dbReference type="FunFam" id="1.10.238.10:FF:000003">
    <property type="entry name" value="Calmodulin A"/>
    <property type="match status" value="1"/>
</dbReference>
<dbReference type="InterPro" id="IPR018247">
    <property type="entry name" value="EF_Hand_1_Ca_BS"/>
</dbReference>
<dbReference type="Gene3D" id="1.10.238.10">
    <property type="entry name" value="EF-hand"/>
    <property type="match status" value="2"/>
</dbReference>
<dbReference type="AlphaFoldDB" id="A0A816KHB0"/>
<dbReference type="InterPro" id="IPR050145">
    <property type="entry name" value="Centrin_CML-like"/>
</dbReference>
<dbReference type="SUPFAM" id="SSF47473">
    <property type="entry name" value="EF-hand"/>
    <property type="match status" value="1"/>
</dbReference>
<dbReference type="GO" id="GO:0005509">
    <property type="term" value="F:calcium ion binding"/>
    <property type="evidence" value="ECO:0007669"/>
    <property type="project" value="InterPro"/>
</dbReference>
<feature type="domain" description="EF-hand" evidence="3">
    <location>
        <begin position="7"/>
        <end position="42"/>
    </location>
</feature>
<dbReference type="InterPro" id="IPR011992">
    <property type="entry name" value="EF-hand-dom_pair"/>
</dbReference>
<keyword evidence="2" id="KW-0106">Calcium</keyword>
<gene>
    <name evidence="4" type="ORF">MBJ925_LOCUS1952</name>
</gene>
<reference evidence="4" key="1">
    <citation type="submission" date="2021-02" db="EMBL/GenBank/DDBJ databases">
        <authorList>
            <person name="Nowell W R."/>
        </authorList>
    </citation>
    <scope>NUCLEOTIDE SEQUENCE</scope>
</reference>
<organism evidence="4 5">
    <name type="scientific">Rotaria magnacalcarata</name>
    <dbReference type="NCBI Taxonomy" id="392030"/>
    <lineage>
        <taxon>Eukaryota</taxon>
        <taxon>Metazoa</taxon>
        <taxon>Spiralia</taxon>
        <taxon>Gnathifera</taxon>
        <taxon>Rotifera</taxon>
        <taxon>Eurotatoria</taxon>
        <taxon>Bdelloidea</taxon>
        <taxon>Philodinida</taxon>
        <taxon>Philodinidae</taxon>
        <taxon>Rotaria</taxon>
    </lineage>
</organism>
<dbReference type="Proteomes" id="UP000663824">
    <property type="component" value="Unassembled WGS sequence"/>
</dbReference>
<proteinExistence type="predicted"/>
<comment type="caution">
    <text evidence="4">The sequence shown here is derived from an EMBL/GenBank/DDBJ whole genome shotgun (WGS) entry which is preliminary data.</text>
</comment>
<evidence type="ECO:0000313" key="5">
    <source>
        <dbReference type="Proteomes" id="UP000663824"/>
    </source>
</evidence>